<dbReference type="RefSeq" id="WP_224034610.1">
    <property type="nucleotide sequence ID" value="NZ_AP024849.1"/>
</dbReference>
<evidence type="ECO:0000256" key="1">
    <source>
        <dbReference type="SAM" id="Phobius"/>
    </source>
</evidence>
<dbReference type="InterPro" id="IPR012854">
    <property type="entry name" value="Cu_amine_oxidase-like_N"/>
</dbReference>
<dbReference type="Proteomes" id="UP000824633">
    <property type="component" value="Chromosome"/>
</dbReference>
<feature type="domain" description="Copper amine oxidase-like N-terminal" evidence="2">
    <location>
        <begin position="80"/>
        <end position="179"/>
    </location>
</feature>
<evidence type="ECO:0000259" key="2">
    <source>
        <dbReference type="Pfam" id="PF07833"/>
    </source>
</evidence>
<evidence type="ECO:0000313" key="3">
    <source>
        <dbReference type="EMBL" id="BCZ48342.1"/>
    </source>
</evidence>
<dbReference type="Gene3D" id="3.20.20.370">
    <property type="entry name" value="Glycoside hydrolase/deacetylase"/>
    <property type="match status" value="1"/>
</dbReference>
<organism evidence="3 4">
    <name type="scientific">Clostridium gelidum</name>
    <dbReference type="NCBI Taxonomy" id="704125"/>
    <lineage>
        <taxon>Bacteria</taxon>
        <taxon>Bacillati</taxon>
        <taxon>Bacillota</taxon>
        <taxon>Clostridia</taxon>
        <taxon>Eubacteriales</taxon>
        <taxon>Clostridiaceae</taxon>
        <taxon>Clostridium</taxon>
    </lineage>
</organism>
<feature type="transmembrane region" description="Helical" evidence="1">
    <location>
        <begin position="7"/>
        <end position="26"/>
    </location>
</feature>
<evidence type="ECO:0000313" key="4">
    <source>
        <dbReference type="Proteomes" id="UP000824633"/>
    </source>
</evidence>
<keyword evidence="4" id="KW-1185">Reference proteome</keyword>
<dbReference type="InterPro" id="IPR018763">
    <property type="entry name" value="DUF2334"/>
</dbReference>
<dbReference type="Pfam" id="PF10096">
    <property type="entry name" value="DUF2334"/>
    <property type="match status" value="1"/>
</dbReference>
<protein>
    <recommendedName>
        <fullName evidence="2">Copper amine oxidase-like N-terminal domain-containing protein</fullName>
    </recommendedName>
</protein>
<dbReference type="Pfam" id="PF07833">
    <property type="entry name" value="Cu_amine_oxidN1"/>
    <property type="match status" value="1"/>
</dbReference>
<keyword evidence="1" id="KW-0812">Transmembrane</keyword>
<gene>
    <name evidence="3" type="ORF">psyc5s11_44090</name>
</gene>
<sequence length="458" mass="52175">MERTAKTYFFSFIGILLSIFIIYQILSYCNFFRNDLIIINKTVYSNLLPENDFKSPYTPKIKFADRPVTKINGVSLNILNETNITNVPMLLKAQRYYIPLKFICNKLNYTIDTSADSILLSSDDNKIELTENSYDKNSRTGTLRGNLINSNGTNYISISDIEEIFNLIAVFDFKNNNISLLPNNITTPEDSSVLYSDKIALIRFEDFTCGYSNTVDKNQTKIKCMADLLYSQGMKFHVGWIPRFVSPPDNIDNDLLKVNNITNVGFVNLLDYILNKGGEIGLHGYTHQHGNEISGSGEEMSKDVNNTIPETRAIIENGIDVASALNIPISFYESPHYRGTELQRKVIEDYFQFLYVPFDSTKKNVYSPDDYHLYVPAPLGRVHDLDTSDIINGLNKNDPDVLNSFYYHPSIEIDYINFNTIGNKLNVTFDEKSPLQQIVKTLNDDKYTTVHIGELTAK</sequence>
<keyword evidence="1" id="KW-0472">Membrane</keyword>
<dbReference type="InterPro" id="IPR011330">
    <property type="entry name" value="Glyco_hydro/deAcase_b/a-brl"/>
</dbReference>
<name>A0ABN6J261_9CLOT</name>
<dbReference type="SUPFAM" id="SSF88713">
    <property type="entry name" value="Glycoside hydrolase/deacetylase"/>
    <property type="match status" value="1"/>
</dbReference>
<proteinExistence type="predicted"/>
<dbReference type="EMBL" id="AP024849">
    <property type="protein sequence ID" value="BCZ48342.1"/>
    <property type="molecule type" value="Genomic_DNA"/>
</dbReference>
<accession>A0ABN6J261</accession>
<keyword evidence="1" id="KW-1133">Transmembrane helix</keyword>
<reference evidence="4" key="1">
    <citation type="submission" date="2021-07" db="EMBL/GenBank/DDBJ databases">
        <title>Complete genome sequencing of a Clostridium isolate.</title>
        <authorList>
            <person name="Ueki A."/>
            <person name="Tonouchi A."/>
        </authorList>
    </citation>
    <scope>NUCLEOTIDE SEQUENCE [LARGE SCALE GENOMIC DNA]</scope>
    <source>
        <strain evidence="4">C5S11</strain>
    </source>
</reference>